<sequence length="209" mass="23986">MSKEAQPNTVYKGDFLWPYLAPIKVKPGKPPEDTSLFVEVKSESPLDRNLCHCERHNWSPHYKRAEHLKQKERAYREAMIQVASERAILENEIIQHPCADVDESLVSLYGTDYLNRGFPMADYRTMKKDHDDPIVTPVAMMKSPSQGSYRDVSMFKTVAISPPNIFGPRSITFNTVPATFESDNLYTSEYSARISQQGYSNLQTSQRFR</sequence>
<reference evidence="1" key="1">
    <citation type="submission" date="2022-01" db="EMBL/GenBank/DDBJ databases">
        <authorList>
            <person name="King R."/>
        </authorList>
    </citation>
    <scope>NUCLEOTIDE SEQUENCE</scope>
</reference>
<protein>
    <submittedName>
        <fullName evidence="1">Uncharacterized protein</fullName>
    </submittedName>
</protein>
<dbReference type="EMBL" id="OV725077">
    <property type="protein sequence ID" value="CAH1388884.1"/>
    <property type="molecule type" value="Genomic_DNA"/>
</dbReference>
<keyword evidence="2" id="KW-1185">Reference proteome</keyword>
<organism evidence="1 2">
    <name type="scientific">Nezara viridula</name>
    <name type="common">Southern green stink bug</name>
    <name type="synonym">Cimex viridulus</name>
    <dbReference type="NCBI Taxonomy" id="85310"/>
    <lineage>
        <taxon>Eukaryota</taxon>
        <taxon>Metazoa</taxon>
        <taxon>Ecdysozoa</taxon>
        <taxon>Arthropoda</taxon>
        <taxon>Hexapoda</taxon>
        <taxon>Insecta</taxon>
        <taxon>Pterygota</taxon>
        <taxon>Neoptera</taxon>
        <taxon>Paraneoptera</taxon>
        <taxon>Hemiptera</taxon>
        <taxon>Heteroptera</taxon>
        <taxon>Panheteroptera</taxon>
        <taxon>Pentatomomorpha</taxon>
        <taxon>Pentatomoidea</taxon>
        <taxon>Pentatomidae</taxon>
        <taxon>Pentatominae</taxon>
        <taxon>Nezara</taxon>
    </lineage>
</organism>
<dbReference type="AlphaFoldDB" id="A0A9P0DVV2"/>
<name>A0A9P0DVV2_NEZVI</name>
<evidence type="ECO:0000313" key="1">
    <source>
        <dbReference type="EMBL" id="CAH1388884.1"/>
    </source>
</evidence>
<evidence type="ECO:0000313" key="2">
    <source>
        <dbReference type="Proteomes" id="UP001152798"/>
    </source>
</evidence>
<accession>A0A9P0DVV2</accession>
<dbReference type="Proteomes" id="UP001152798">
    <property type="component" value="Chromosome 1"/>
</dbReference>
<proteinExistence type="predicted"/>
<gene>
    <name evidence="1" type="ORF">NEZAVI_LOCUS399</name>
</gene>
<dbReference type="OrthoDB" id="6580948at2759"/>